<organism evidence="1 2">
    <name type="scientific">Tanacetum coccineum</name>
    <dbReference type="NCBI Taxonomy" id="301880"/>
    <lineage>
        <taxon>Eukaryota</taxon>
        <taxon>Viridiplantae</taxon>
        <taxon>Streptophyta</taxon>
        <taxon>Embryophyta</taxon>
        <taxon>Tracheophyta</taxon>
        <taxon>Spermatophyta</taxon>
        <taxon>Magnoliopsida</taxon>
        <taxon>eudicotyledons</taxon>
        <taxon>Gunneridae</taxon>
        <taxon>Pentapetalae</taxon>
        <taxon>asterids</taxon>
        <taxon>campanulids</taxon>
        <taxon>Asterales</taxon>
        <taxon>Asteraceae</taxon>
        <taxon>Asteroideae</taxon>
        <taxon>Anthemideae</taxon>
        <taxon>Anthemidinae</taxon>
        <taxon>Tanacetum</taxon>
    </lineage>
</organism>
<reference evidence="1" key="1">
    <citation type="journal article" date="2022" name="Int. J. Mol. Sci.">
        <title>Draft Genome of Tanacetum Coccineum: Genomic Comparison of Closely Related Tanacetum-Family Plants.</title>
        <authorList>
            <person name="Yamashiro T."/>
            <person name="Shiraishi A."/>
            <person name="Nakayama K."/>
            <person name="Satake H."/>
        </authorList>
    </citation>
    <scope>NUCLEOTIDE SEQUENCE</scope>
</reference>
<dbReference type="SUPFAM" id="SSF51905">
    <property type="entry name" value="FAD/NAD(P)-binding domain"/>
    <property type="match status" value="1"/>
</dbReference>
<dbReference type="SUPFAM" id="SSF50978">
    <property type="entry name" value="WD40 repeat-like"/>
    <property type="match status" value="1"/>
</dbReference>
<dbReference type="InterPro" id="IPR051972">
    <property type="entry name" value="Glutamate-rich_WD_repeat"/>
</dbReference>
<dbReference type="Gene3D" id="2.130.10.10">
    <property type="entry name" value="YVTN repeat-like/Quinoprotein amine dehydrogenase"/>
    <property type="match status" value="1"/>
</dbReference>
<dbReference type="PANTHER" id="PTHR45903:SF1">
    <property type="entry name" value="GLUTAMATE-RICH WD REPEAT-CONTAINING PROTEIN 1"/>
    <property type="match status" value="1"/>
</dbReference>
<dbReference type="InterPro" id="IPR015943">
    <property type="entry name" value="WD40/YVTN_repeat-like_dom_sf"/>
</dbReference>
<dbReference type="InterPro" id="IPR036188">
    <property type="entry name" value="FAD/NAD-bd_sf"/>
</dbReference>
<keyword evidence="2" id="KW-1185">Reference proteome</keyword>
<sequence length="315" mass="35972">MTQRPHICATWGDTGHVQIWDFNASCMLASGSDDGTFSIRDIRMLMEGDAVVAHFTYHKHVITSIEWSPHKASTLAVSSDDHQLTKTDMVIRDSDMIMELLRREKNVGIRPDEDLDIFIKVEALMHAVISLLQPETFNWFDDLIVYQGPRRGAVAFFASMGGKSGRLVRLQAFQSNFLGCSISRELDVPFDRRHNHPTTLATTTYGVKRMELLKISFSWQMLLLKRDSYVYIFKFFQVNVETERGFIPVDKRMRVIDSKGELVPYLYCIGDANGKMMLAHSAIAQGILATVWNDVTQHLEELKQRAEESGHRVDK</sequence>
<protein>
    <submittedName>
        <fullName evidence="1">ABC transporter G family member 32-like protein</fullName>
    </submittedName>
</protein>
<dbReference type="PANTHER" id="PTHR45903">
    <property type="entry name" value="GLUTAMATE-RICH WD REPEAT-CONTAINING PROTEIN 1"/>
    <property type="match status" value="1"/>
</dbReference>
<dbReference type="Proteomes" id="UP001151760">
    <property type="component" value="Unassembled WGS sequence"/>
</dbReference>
<name>A0ABQ4ZK28_9ASTR</name>
<comment type="caution">
    <text evidence="1">The sequence shown here is derived from an EMBL/GenBank/DDBJ whole genome shotgun (WGS) entry which is preliminary data.</text>
</comment>
<reference evidence="1" key="2">
    <citation type="submission" date="2022-01" db="EMBL/GenBank/DDBJ databases">
        <authorList>
            <person name="Yamashiro T."/>
            <person name="Shiraishi A."/>
            <person name="Satake H."/>
            <person name="Nakayama K."/>
        </authorList>
    </citation>
    <scope>NUCLEOTIDE SEQUENCE</scope>
</reference>
<dbReference type="Gene3D" id="3.50.50.60">
    <property type="entry name" value="FAD/NAD(P)-binding domain"/>
    <property type="match status" value="1"/>
</dbReference>
<proteinExistence type="predicted"/>
<evidence type="ECO:0000313" key="2">
    <source>
        <dbReference type="Proteomes" id="UP001151760"/>
    </source>
</evidence>
<dbReference type="InterPro" id="IPR036322">
    <property type="entry name" value="WD40_repeat_dom_sf"/>
</dbReference>
<gene>
    <name evidence="1" type="ORF">Tco_0772911</name>
</gene>
<accession>A0ABQ4ZK28</accession>
<dbReference type="EMBL" id="BQNB010011415">
    <property type="protein sequence ID" value="GJS90275.1"/>
    <property type="molecule type" value="Genomic_DNA"/>
</dbReference>
<evidence type="ECO:0000313" key="1">
    <source>
        <dbReference type="EMBL" id="GJS90275.1"/>
    </source>
</evidence>